<feature type="domain" description="Lipoyl-binding" evidence="10">
    <location>
        <begin position="4"/>
        <end position="78"/>
    </location>
</feature>
<protein>
    <recommendedName>
        <fullName evidence="9">Dihydrolipoamide acetyltransferase component of pyruvate dehydrogenase complex</fullName>
        <ecNumber evidence="9">2.3.1.-</ecNumber>
    </recommendedName>
</protein>
<dbReference type="InterPro" id="IPR004167">
    <property type="entry name" value="PSBD"/>
</dbReference>
<dbReference type="Gene3D" id="2.40.50.100">
    <property type="match status" value="1"/>
</dbReference>
<evidence type="ECO:0000259" key="11">
    <source>
        <dbReference type="PROSITE" id="PS51826"/>
    </source>
</evidence>
<evidence type="ECO:0000256" key="9">
    <source>
        <dbReference type="RuleBase" id="RU003423"/>
    </source>
</evidence>
<accession>A0A5M9J1A0</accession>
<dbReference type="PANTHER" id="PTHR43178:SF2">
    <property type="entry name" value="DIHYDROLIPOYLLYSINE-RESIDUE ACETYLTRANSFERASE COMPONENT OF PYRUVATE DEHYDROGENASE COMPLEX"/>
    <property type="match status" value="1"/>
</dbReference>
<dbReference type="AlphaFoldDB" id="A0A5M9J1A0"/>
<dbReference type="PROSITE" id="PS00189">
    <property type="entry name" value="LIPOYL"/>
    <property type="match status" value="1"/>
</dbReference>
<evidence type="ECO:0000256" key="5">
    <source>
        <dbReference type="ARBA" id="ARBA00022823"/>
    </source>
</evidence>
<sequence>MTTMRDILVPDIGDFKEISIIEVLVAPGDLVAAGQTIIVVETDKATMDIPTSHDGKIKDIKIVVGDKISEGSLIATLEQIEASAGQSPSMLGETPEAEKKPRQLAVSSEPPAPVQAMTPLPELAGTKIIEKVVSSAVLPFASPSVRKLARELGVPLNEINGTGPKARITKDDLHAFVSQVMVGVRKTDAQKRNQTAQPFMEGILPWPDIDFTKFGEVKRVDLSRLKKISGANLYRNWLSIPHVTNHDDADVTDLEDFRRNINEENANLGVKVTMIALVMKVCVAALKKFPEFNSSLDGGQLVLKNYFHIGFAADTPNGLVVPVIRDVDKKGVVALAREMSELSAKARAGKLEPSDMSGGCFTVSSLGGIGGTYFTPIINAPEVAILGIGRSNNRVFLENGQVVQRLILPLSLSWDHRVIDGAAAGRFNAFLVEHLADMRRLMM</sequence>
<evidence type="ECO:0000256" key="1">
    <source>
        <dbReference type="ARBA" id="ARBA00001938"/>
    </source>
</evidence>
<evidence type="ECO:0000256" key="2">
    <source>
        <dbReference type="ARBA" id="ARBA00007317"/>
    </source>
</evidence>
<evidence type="ECO:0000256" key="3">
    <source>
        <dbReference type="ARBA" id="ARBA00011484"/>
    </source>
</evidence>
<dbReference type="InterPro" id="IPR050743">
    <property type="entry name" value="2-oxoacid_DH_E2_comp"/>
</dbReference>
<dbReference type="GO" id="GO:0004742">
    <property type="term" value="F:dihydrolipoyllysine-residue acetyltransferase activity"/>
    <property type="evidence" value="ECO:0007669"/>
    <property type="project" value="UniProtKB-EC"/>
</dbReference>
<dbReference type="PANTHER" id="PTHR43178">
    <property type="entry name" value="DIHYDROLIPOAMIDE ACETYLTRANSFERASE COMPONENT OF PYRUVATE DEHYDROGENASE COMPLEX"/>
    <property type="match status" value="1"/>
</dbReference>
<keyword evidence="12" id="KW-0670">Pyruvate</keyword>
<dbReference type="Pfam" id="PF00364">
    <property type="entry name" value="Biotin_lipoyl"/>
    <property type="match status" value="1"/>
</dbReference>
<dbReference type="SUPFAM" id="SSF51230">
    <property type="entry name" value="Single hybrid motif"/>
    <property type="match status" value="1"/>
</dbReference>
<name>A0A5M9J1A0_9PSED</name>
<dbReference type="Gene3D" id="3.30.559.10">
    <property type="entry name" value="Chloramphenicol acetyltransferase-like domain"/>
    <property type="match status" value="1"/>
</dbReference>
<keyword evidence="6 9" id="KW-0012">Acyltransferase</keyword>
<dbReference type="InterPro" id="IPR000089">
    <property type="entry name" value="Biotin_lipoyl"/>
</dbReference>
<evidence type="ECO:0000313" key="12">
    <source>
        <dbReference type="EMBL" id="KAA8562824.1"/>
    </source>
</evidence>
<dbReference type="PROSITE" id="PS50968">
    <property type="entry name" value="BIOTINYL_LIPOYL"/>
    <property type="match status" value="1"/>
</dbReference>
<gene>
    <name evidence="12" type="primary">aceF_2</name>
    <name evidence="12" type="ORF">FX985_02890</name>
</gene>
<dbReference type="InterPro" id="IPR003016">
    <property type="entry name" value="2-oxoA_DH_lipoyl-BS"/>
</dbReference>
<dbReference type="RefSeq" id="WP_150294389.1">
    <property type="nucleotide sequence ID" value="NZ_VTFH01000001.1"/>
</dbReference>
<dbReference type="InterPro" id="IPR011053">
    <property type="entry name" value="Single_hybrid_motif"/>
</dbReference>
<dbReference type="FunFam" id="3.30.559.10:FF:000004">
    <property type="entry name" value="Acetyltransferase component of pyruvate dehydrogenase complex"/>
    <property type="match status" value="1"/>
</dbReference>
<dbReference type="Pfam" id="PF02817">
    <property type="entry name" value="E3_binding"/>
    <property type="match status" value="1"/>
</dbReference>
<dbReference type="SUPFAM" id="SSF52777">
    <property type="entry name" value="CoA-dependent acyltransferases"/>
    <property type="match status" value="1"/>
</dbReference>
<evidence type="ECO:0000259" key="10">
    <source>
        <dbReference type="PROSITE" id="PS50968"/>
    </source>
</evidence>
<dbReference type="CDD" id="cd06849">
    <property type="entry name" value="lipoyl_domain"/>
    <property type="match status" value="1"/>
</dbReference>
<dbReference type="Pfam" id="PF00198">
    <property type="entry name" value="2-oxoacid_dh"/>
    <property type="match status" value="1"/>
</dbReference>
<dbReference type="GO" id="GO:0006086">
    <property type="term" value="P:pyruvate decarboxylation to acetyl-CoA"/>
    <property type="evidence" value="ECO:0007669"/>
    <property type="project" value="TreeGrafter"/>
</dbReference>
<comment type="catalytic activity">
    <reaction evidence="8">
        <text>N(6)-[(R)-dihydrolipoyl]-L-lysyl-[protein] + acetyl-CoA = N(6)-[(R)-S(8)-acetyldihydrolipoyl]-L-lysyl-[protein] + CoA</text>
        <dbReference type="Rhea" id="RHEA:17017"/>
        <dbReference type="Rhea" id="RHEA-COMP:10475"/>
        <dbReference type="Rhea" id="RHEA-COMP:10478"/>
        <dbReference type="ChEBI" id="CHEBI:57287"/>
        <dbReference type="ChEBI" id="CHEBI:57288"/>
        <dbReference type="ChEBI" id="CHEBI:83100"/>
        <dbReference type="ChEBI" id="CHEBI:83111"/>
        <dbReference type="EC" id="2.3.1.12"/>
    </reaction>
</comment>
<dbReference type="Gene3D" id="4.10.320.10">
    <property type="entry name" value="E3-binding domain"/>
    <property type="match status" value="1"/>
</dbReference>
<dbReference type="GO" id="GO:0031405">
    <property type="term" value="F:lipoic acid binding"/>
    <property type="evidence" value="ECO:0007669"/>
    <property type="project" value="TreeGrafter"/>
</dbReference>
<organism evidence="12 13">
    <name type="scientific">Pseudomonas extremaustralis</name>
    <dbReference type="NCBI Taxonomy" id="359110"/>
    <lineage>
        <taxon>Bacteria</taxon>
        <taxon>Pseudomonadati</taxon>
        <taxon>Pseudomonadota</taxon>
        <taxon>Gammaproteobacteria</taxon>
        <taxon>Pseudomonadales</taxon>
        <taxon>Pseudomonadaceae</taxon>
        <taxon>Pseudomonas</taxon>
    </lineage>
</organism>
<evidence type="ECO:0000256" key="7">
    <source>
        <dbReference type="ARBA" id="ARBA00025211"/>
    </source>
</evidence>
<dbReference type="SUPFAM" id="SSF47005">
    <property type="entry name" value="Peripheral subunit-binding domain of 2-oxo acid dehydrogenase complex"/>
    <property type="match status" value="1"/>
</dbReference>
<evidence type="ECO:0000256" key="8">
    <source>
        <dbReference type="ARBA" id="ARBA00048370"/>
    </source>
</evidence>
<dbReference type="EMBL" id="VTFH01000001">
    <property type="protein sequence ID" value="KAA8562824.1"/>
    <property type="molecule type" value="Genomic_DNA"/>
</dbReference>
<proteinExistence type="inferred from homology"/>
<keyword evidence="4 9" id="KW-0808">Transferase</keyword>
<dbReference type="PROSITE" id="PS51826">
    <property type="entry name" value="PSBD"/>
    <property type="match status" value="1"/>
</dbReference>
<comment type="function">
    <text evidence="7">The pyruvate dehydrogenase complex catalyzes the overall conversion of pyruvate to acetyl-CoA and CO(2). It contains multiple copies of three enzymatic components: pyruvate dehydrogenase (E1), dihydrolipoamide acetyltransferase (E2) and lipoamide dehydrogenase (E3).</text>
</comment>
<comment type="caution">
    <text evidence="12">The sequence shown here is derived from an EMBL/GenBank/DDBJ whole genome shotgun (WGS) entry which is preliminary data.</text>
</comment>
<dbReference type="InterPro" id="IPR036625">
    <property type="entry name" value="E3-bd_dom_sf"/>
</dbReference>
<feature type="domain" description="Peripheral subunit-binding (PSBD)" evidence="11">
    <location>
        <begin position="140"/>
        <end position="177"/>
    </location>
</feature>
<dbReference type="InterPro" id="IPR023213">
    <property type="entry name" value="CAT-like_dom_sf"/>
</dbReference>
<keyword evidence="5 9" id="KW-0450">Lipoyl</keyword>
<comment type="cofactor">
    <cofactor evidence="1 9">
        <name>(R)-lipoate</name>
        <dbReference type="ChEBI" id="CHEBI:83088"/>
    </cofactor>
</comment>
<comment type="similarity">
    <text evidence="2 9">Belongs to the 2-oxoacid dehydrogenase family.</text>
</comment>
<evidence type="ECO:0000256" key="4">
    <source>
        <dbReference type="ARBA" id="ARBA00022679"/>
    </source>
</evidence>
<evidence type="ECO:0000313" key="13">
    <source>
        <dbReference type="Proteomes" id="UP000323425"/>
    </source>
</evidence>
<dbReference type="GO" id="GO:0005737">
    <property type="term" value="C:cytoplasm"/>
    <property type="evidence" value="ECO:0007669"/>
    <property type="project" value="TreeGrafter"/>
</dbReference>
<dbReference type="EC" id="2.3.1.-" evidence="9"/>
<dbReference type="InterPro" id="IPR001078">
    <property type="entry name" value="2-oxoacid_DH_actylTfrase"/>
</dbReference>
<comment type="subunit">
    <text evidence="3">Forms a 24-polypeptide structural core with octahedral symmetry.</text>
</comment>
<evidence type="ECO:0000256" key="6">
    <source>
        <dbReference type="ARBA" id="ARBA00023315"/>
    </source>
</evidence>
<dbReference type="Proteomes" id="UP000323425">
    <property type="component" value="Unassembled WGS sequence"/>
</dbReference>
<reference evidence="12 13" key="1">
    <citation type="journal article" date="2018" name="Plant Biotechnol. Rep.">
        <title>Diversity and antifungal activity of endophytic bacteria associated with Panax ginseng seedlings.</title>
        <authorList>
            <person name="Park J.M."/>
            <person name="Hong C.E."/>
            <person name="Jo S.H."/>
        </authorList>
    </citation>
    <scope>NUCLEOTIDE SEQUENCE [LARGE SCALE GENOMIC DNA]</scope>
    <source>
        <strain evidence="12 13">PgKB38</strain>
    </source>
</reference>